<dbReference type="PANTHER" id="PTHR46082">
    <property type="entry name" value="ATP/GTP-BINDING PROTEIN-RELATED"/>
    <property type="match status" value="1"/>
</dbReference>
<accession>A0A135SAE5</accession>
<dbReference type="OrthoDB" id="20872at2759"/>
<dbReference type="AlphaFoldDB" id="A0A135SAE5"/>
<name>A0A135SAE5_9PEZI</name>
<evidence type="ECO:0000313" key="2">
    <source>
        <dbReference type="Proteomes" id="UP000070328"/>
    </source>
</evidence>
<evidence type="ECO:0000313" key="1">
    <source>
        <dbReference type="EMBL" id="KXH32882.1"/>
    </source>
</evidence>
<dbReference type="SUPFAM" id="SSF53167">
    <property type="entry name" value="Purine and uridine phosphorylases"/>
    <property type="match status" value="1"/>
</dbReference>
<sequence>MGDRILKFLREIENQLSRDAKGTGHKTPQAGLVSVQTEGCDYFAGLRELKDQIINAVPLWKLLAFSRDSATFLRPEYLLQRYRELNEVLERQDTSSINHDYAEDIWENKDLEAWITTDGSSMIFLESELPFNLRLDRFLLELIDHLAEYLPVVHILDLPQIPEFGALRAPTPQAVLQQLTTHVLQFALPQTPLQRIVETLTDFKELQTPQDWFDFLLENCKTIPRITILVDMRILRSHSESVHYWPSTFAEIIAQLTSTSQSCLKLMFVMSSIQSFQFPEKASVLSVGNPEGVASWSSRFPTLSVPAHMRPHPKPPSTSQRSPAEVIKSISTQATESDAAKSILGRADNNHDHRVWKFGILEPTSNSESVRFAGKPFAPPKTSDDIRIAILCALTLEADAVEALFDYHWDDVDKSRFKAPGDKNSYSFGVFGGHQAVLAYMPGMGKASGAMVASHCSGSFRKLGLTLLVGICGGVPFYIQDGTQELILGDVIIGEEIVVHDFGRQYPEGLARKKGSRDIPRKLPSEVRSLLSQLKGTRHLERLKERTYGHLRSLMDEHSSLVRYPGAERDRLFEGTYRHKHHEPTSCVVCSDYQEPNHVCDRARETPCEKLGCDTSRTVQRERLRQSAGDLMLPRPIQSSPAIHFGSIASGDQVMKSGEDRDKMAMSDNIIAFEMEAAGVWDVVSCCLVIKGVCDYADSHKNKEWQRYAAATAAACTKAFLREWSIFD</sequence>
<proteinExistence type="predicted"/>
<protein>
    <submittedName>
        <fullName evidence="1">Pfs domain-containing protein</fullName>
    </submittedName>
</protein>
<comment type="caution">
    <text evidence="1">The sequence shown here is derived from an EMBL/GenBank/DDBJ whole genome shotgun (WGS) entry which is preliminary data.</text>
</comment>
<gene>
    <name evidence="1" type="ORF">CSIM01_07509</name>
</gene>
<dbReference type="PANTHER" id="PTHR46082:SF6">
    <property type="entry name" value="AAA+ ATPASE DOMAIN-CONTAINING PROTEIN-RELATED"/>
    <property type="match status" value="1"/>
</dbReference>
<organism evidence="1 2">
    <name type="scientific">Colletotrichum simmondsii</name>
    <dbReference type="NCBI Taxonomy" id="703756"/>
    <lineage>
        <taxon>Eukaryota</taxon>
        <taxon>Fungi</taxon>
        <taxon>Dikarya</taxon>
        <taxon>Ascomycota</taxon>
        <taxon>Pezizomycotina</taxon>
        <taxon>Sordariomycetes</taxon>
        <taxon>Hypocreomycetidae</taxon>
        <taxon>Glomerellales</taxon>
        <taxon>Glomerellaceae</taxon>
        <taxon>Colletotrichum</taxon>
        <taxon>Colletotrichum acutatum species complex</taxon>
    </lineage>
</organism>
<keyword evidence="2" id="KW-1185">Reference proteome</keyword>
<dbReference type="Gene3D" id="3.40.50.1580">
    <property type="entry name" value="Nucleoside phosphorylase domain"/>
    <property type="match status" value="1"/>
</dbReference>
<dbReference type="InterPro" id="IPR035994">
    <property type="entry name" value="Nucleoside_phosphorylase_sf"/>
</dbReference>
<dbReference type="InterPro" id="IPR053137">
    <property type="entry name" value="NLR-like"/>
</dbReference>
<dbReference type="Proteomes" id="UP000070328">
    <property type="component" value="Unassembled WGS sequence"/>
</dbReference>
<dbReference type="GO" id="GO:0003824">
    <property type="term" value="F:catalytic activity"/>
    <property type="evidence" value="ECO:0007669"/>
    <property type="project" value="InterPro"/>
</dbReference>
<dbReference type="GO" id="GO:0009116">
    <property type="term" value="P:nucleoside metabolic process"/>
    <property type="evidence" value="ECO:0007669"/>
    <property type="project" value="InterPro"/>
</dbReference>
<reference evidence="1 2" key="1">
    <citation type="submission" date="2014-02" db="EMBL/GenBank/DDBJ databases">
        <title>The genome sequence of Colletotrichum simmondsii CBS122122.</title>
        <authorList>
            <person name="Baroncelli R."/>
            <person name="Thon M.R."/>
        </authorList>
    </citation>
    <scope>NUCLEOTIDE SEQUENCE [LARGE SCALE GENOMIC DNA]</scope>
    <source>
        <strain evidence="1 2">CBS122122</strain>
    </source>
</reference>
<dbReference type="EMBL" id="JFBX01000627">
    <property type="protein sequence ID" value="KXH32882.1"/>
    <property type="molecule type" value="Genomic_DNA"/>
</dbReference>